<feature type="transmembrane region" description="Helical" evidence="9">
    <location>
        <begin position="67"/>
        <end position="87"/>
    </location>
</feature>
<feature type="coiled-coil region" evidence="10">
    <location>
        <begin position="264"/>
        <end position="320"/>
    </location>
</feature>
<dbReference type="Proteomes" id="UP000193228">
    <property type="component" value="Unassembled WGS sequence"/>
</dbReference>
<evidence type="ECO:0000313" key="13">
    <source>
        <dbReference type="EMBL" id="SMG61238.1"/>
    </source>
</evidence>
<dbReference type="GO" id="GO:0009306">
    <property type="term" value="P:protein secretion"/>
    <property type="evidence" value="ECO:0007669"/>
    <property type="project" value="InterPro"/>
</dbReference>
<dbReference type="Pfam" id="PF25988">
    <property type="entry name" value="HH_CyaD"/>
    <property type="match status" value="1"/>
</dbReference>
<keyword evidence="8 9" id="KW-0472">Membrane</keyword>
<dbReference type="PRINTS" id="PR01490">
    <property type="entry name" value="RTXTOXIND"/>
</dbReference>
<evidence type="ECO:0000256" key="10">
    <source>
        <dbReference type="SAM" id="Coils"/>
    </source>
</evidence>
<dbReference type="Gene3D" id="2.40.50.100">
    <property type="match status" value="1"/>
</dbReference>
<dbReference type="OrthoDB" id="9775513at2"/>
<keyword evidence="4 9" id="KW-1003">Cell membrane</keyword>
<accession>A0A1X7M4W9</accession>
<keyword evidence="3 9" id="KW-0813">Transport</keyword>
<dbReference type="AlphaFoldDB" id="A0A1X7M4W9"/>
<comment type="subcellular location">
    <subcellularLocation>
        <location evidence="1 9">Cell inner membrane</location>
        <topology evidence="1 9">Single-pass membrane protein</topology>
    </subcellularLocation>
</comment>
<evidence type="ECO:0000256" key="9">
    <source>
        <dbReference type="RuleBase" id="RU365093"/>
    </source>
</evidence>
<evidence type="ECO:0000256" key="6">
    <source>
        <dbReference type="ARBA" id="ARBA00022692"/>
    </source>
</evidence>
<evidence type="ECO:0000313" key="14">
    <source>
        <dbReference type="Proteomes" id="UP000193228"/>
    </source>
</evidence>
<sequence>MSDATNRNAPQRHPLYALLVRYRSAFQAAWRQRHELAGPVRMTDEAAFLPAALSLQVTPPHPAPRRVLWAIVALFTLVVLWACIGQVDIVAEASGRIVVSDGTKLIQPLETNVIKAIKVKNGDRVNAGQTLIELDPVSAQADNRRVSQERDSTLSELWRTQALMQAVSANLAQPALPVQGVRPAQDLAAIQTQLQSEWQDLTAQRARFDADVRARQAELVVVHEQIAKIRAALPIVKQREADFDSLARQGYVSRHDDQDRTEARIEMEHDLATLQAREEEARATIEQARQALAAWQADTVKTLNERHARAELQQRQLQAESIKASQRVHLTTLTAPVDGTVQQLAVHTTGGVVTPAQVLLVVVPVKDQVMAEVTLANKDVGFVNVGQAAEIKLETFPYTRYGTIPAKVATITADAVMQDPKAPSSEGSGEYKLANPAGAAVFPATLALTQNFIDVAGKRIRLMPGMNVTADIVTGRRRVIEYLLSPVQTYAWESMRER</sequence>
<name>A0A1X7M4W9_9BURK</name>
<dbReference type="InterPro" id="IPR006144">
    <property type="entry name" value="Secretion_HlyD_CS"/>
</dbReference>
<organism evidence="13 14">
    <name type="scientific">Paraburkholderia susongensis</name>
    <dbReference type="NCBI Taxonomy" id="1515439"/>
    <lineage>
        <taxon>Bacteria</taxon>
        <taxon>Pseudomonadati</taxon>
        <taxon>Pseudomonadota</taxon>
        <taxon>Betaproteobacteria</taxon>
        <taxon>Burkholderiales</taxon>
        <taxon>Burkholderiaceae</taxon>
        <taxon>Paraburkholderia</taxon>
    </lineage>
</organism>
<dbReference type="PROSITE" id="PS00543">
    <property type="entry name" value="HLYD_FAMILY"/>
    <property type="match status" value="1"/>
</dbReference>
<dbReference type="STRING" id="1515439.SAMN06265784_12048"/>
<dbReference type="GO" id="GO:0005886">
    <property type="term" value="C:plasma membrane"/>
    <property type="evidence" value="ECO:0007669"/>
    <property type="project" value="UniProtKB-SubCell"/>
</dbReference>
<dbReference type="NCBIfam" id="TIGR01843">
    <property type="entry name" value="type_I_hlyD"/>
    <property type="match status" value="1"/>
</dbReference>
<evidence type="ECO:0000256" key="8">
    <source>
        <dbReference type="ARBA" id="ARBA00023136"/>
    </source>
</evidence>
<reference evidence="14" key="1">
    <citation type="submission" date="2017-04" db="EMBL/GenBank/DDBJ databases">
        <authorList>
            <person name="Varghese N."/>
            <person name="Submissions S."/>
        </authorList>
    </citation>
    <scope>NUCLEOTIDE SEQUENCE [LARGE SCALE GENOMIC DNA]</scope>
    <source>
        <strain evidence="14">LMG 29540</strain>
    </source>
</reference>
<keyword evidence="10" id="KW-0175">Coiled coil</keyword>
<dbReference type="InterPro" id="IPR010129">
    <property type="entry name" value="T1SS_HlyD"/>
</dbReference>
<evidence type="ECO:0000256" key="1">
    <source>
        <dbReference type="ARBA" id="ARBA00004377"/>
    </source>
</evidence>
<evidence type="ECO:0000256" key="2">
    <source>
        <dbReference type="ARBA" id="ARBA00009477"/>
    </source>
</evidence>
<dbReference type="InterPro" id="IPR058982">
    <property type="entry name" value="Beta-barrel_AprE"/>
</dbReference>
<keyword evidence="14" id="KW-1185">Reference proteome</keyword>
<dbReference type="PANTHER" id="PTHR30386:SF27">
    <property type="entry name" value="MEMBRANE FUSION PROTEIN (MFP) FAMILY PROTEIN"/>
    <property type="match status" value="1"/>
</dbReference>
<dbReference type="EMBL" id="FXAT01000020">
    <property type="protein sequence ID" value="SMG61238.1"/>
    <property type="molecule type" value="Genomic_DNA"/>
</dbReference>
<keyword evidence="5 9" id="KW-0997">Cell inner membrane</keyword>
<keyword evidence="7 9" id="KW-1133">Transmembrane helix</keyword>
<dbReference type="InterPro" id="IPR059040">
    <property type="entry name" value="HH_CyaD-like"/>
</dbReference>
<comment type="similarity">
    <text evidence="2 9">Belongs to the membrane fusion protein (MFP) (TC 8.A.1) family.</text>
</comment>
<feature type="domain" description="AprE-like beta-barrel" evidence="12">
    <location>
        <begin position="370"/>
        <end position="475"/>
    </location>
</feature>
<evidence type="ECO:0000259" key="12">
    <source>
        <dbReference type="Pfam" id="PF26002"/>
    </source>
</evidence>
<dbReference type="Pfam" id="PF26002">
    <property type="entry name" value="Beta-barrel_AprE"/>
    <property type="match status" value="1"/>
</dbReference>
<feature type="domain" description="CyaD-like alpha-helical hairpin" evidence="11">
    <location>
        <begin position="135"/>
        <end position="330"/>
    </location>
</feature>
<evidence type="ECO:0000259" key="11">
    <source>
        <dbReference type="Pfam" id="PF25988"/>
    </source>
</evidence>
<evidence type="ECO:0000256" key="3">
    <source>
        <dbReference type="ARBA" id="ARBA00022448"/>
    </source>
</evidence>
<protein>
    <recommendedName>
        <fullName evidence="9">Membrane fusion protein (MFP) family protein</fullName>
    </recommendedName>
</protein>
<keyword evidence="6 9" id="KW-0812">Transmembrane</keyword>
<evidence type="ECO:0000256" key="5">
    <source>
        <dbReference type="ARBA" id="ARBA00022519"/>
    </source>
</evidence>
<evidence type="ECO:0000256" key="7">
    <source>
        <dbReference type="ARBA" id="ARBA00022989"/>
    </source>
</evidence>
<dbReference type="PANTHER" id="PTHR30386">
    <property type="entry name" value="MEMBRANE FUSION SUBUNIT OF EMRAB-TOLC MULTIDRUG EFFLUX PUMP"/>
    <property type="match status" value="1"/>
</dbReference>
<proteinExistence type="inferred from homology"/>
<dbReference type="InterPro" id="IPR050739">
    <property type="entry name" value="MFP"/>
</dbReference>
<dbReference type="Gene3D" id="2.40.30.170">
    <property type="match status" value="1"/>
</dbReference>
<gene>
    <name evidence="13" type="ORF">SAMN06265784_12048</name>
</gene>
<evidence type="ECO:0000256" key="4">
    <source>
        <dbReference type="ARBA" id="ARBA00022475"/>
    </source>
</evidence>
<dbReference type="RefSeq" id="WP_085489758.1">
    <property type="nucleotide sequence ID" value="NZ_FXAT01000020.1"/>
</dbReference>